<dbReference type="PROSITE" id="PS50850">
    <property type="entry name" value="MFS"/>
    <property type="match status" value="1"/>
</dbReference>
<evidence type="ECO:0000256" key="3">
    <source>
        <dbReference type="ARBA" id="ARBA00022989"/>
    </source>
</evidence>
<evidence type="ECO:0000256" key="5">
    <source>
        <dbReference type="ARBA" id="ARBA00023136"/>
    </source>
</evidence>
<dbReference type="InterPro" id="IPR032466">
    <property type="entry name" value="Metal_Hydrolase"/>
</dbReference>
<feature type="transmembrane region" description="Helical" evidence="7">
    <location>
        <begin position="456"/>
        <end position="474"/>
    </location>
</feature>
<feature type="transmembrane region" description="Helical" evidence="7">
    <location>
        <begin position="521"/>
        <end position="541"/>
    </location>
</feature>
<evidence type="ECO:0000256" key="4">
    <source>
        <dbReference type="ARBA" id="ARBA00022997"/>
    </source>
</evidence>
<dbReference type="GO" id="GO:0022857">
    <property type="term" value="F:transmembrane transporter activity"/>
    <property type="evidence" value="ECO:0007669"/>
    <property type="project" value="InterPro"/>
</dbReference>
<evidence type="ECO:0000256" key="2">
    <source>
        <dbReference type="ARBA" id="ARBA00022692"/>
    </source>
</evidence>
<feature type="transmembrane region" description="Helical" evidence="7">
    <location>
        <begin position="615"/>
        <end position="638"/>
    </location>
</feature>
<dbReference type="Pfam" id="PF01244">
    <property type="entry name" value="Peptidase_M19"/>
    <property type="match status" value="1"/>
</dbReference>
<dbReference type="PANTHER" id="PTHR23501">
    <property type="entry name" value="MAJOR FACILITATOR SUPERFAMILY"/>
    <property type="match status" value="1"/>
</dbReference>
<feature type="transmembrane region" description="Helical" evidence="7">
    <location>
        <begin position="733"/>
        <end position="759"/>
    </location>
</feature>
<keyword evidence="3 7" id="KW-1133">Transmembrane helix</keyword>
<proteinExistence type="predicted"/>
<dbReference type="VEuPathDB" id="FungiDB:PV10_02047"/>
<feature type="transmembrane region" description="Helical" evidence="7">
    <location>
        <begin position="590"/>
        <end position="609"/>
    </location>
</feature>
<protein>
    <recommendedName>
        <fullName evidence="8">Major facilitator superfamily (MFS) profile domain-containing protein</fullName>
    </recommendedName>
</protein>
<feature type="transmembrane region" description="Helical" evidence="7">
    <location>
        <begin position="771"/>
        <end position="789"/>
    </location>
</feature>
<dbReference type="InterPro" id="IPR011701">
    <property type="entry name" value="MFS"/>
</dbReference>
<evidence type="ECO:0000256" key="6">
    <source>
        <dbReference type="SAM" id="MobiDB-lite"/>
    </source>
</evidence>
<dbReference type="CDD" id="cd17502">
    <property type="entry name" value="MFS_Azr1_MDR_like"/>
    <property type="match status" value="1"/>
</dbReference>
<feature type="transmembrane region" description="Helical" evidence="7">
    <location>
        <begin position="936"/>
        <end position="954"/>
    </location>
</feature>
<name>A0A438N8Y1_EXOME</name>
<dbReference type="AlphaFoldDB" id="A0A438N8Y1"/>
<dbReference type="OrthoDB" id="445695at2759"/>
<dbReference type="CDD" id="cd01301">
    <property type="entry name" value="rDP_like"/>
    <property type="match status" value="1"/>
</dbReference>
<evidence type="ECO:0000313" key="9">
    <source>
        <dbReference type="EMBL" id="RVX72059.1"/>
    </source>
</evidence>
<dbReference type="FunFam" id="1.20.1250.20:FF:000196">
    <property type="entry name" value="MFS toxin efflux pump (AflT)"/>
    <property type="match status" value="1"/>
</dbReference>
<feature type="transmembrane region" description="Helical" evidence="7">
    <location>
        <begin position="695"/>
        <end position="712"/>
    </location>
</feature>
<organism evidence="9 10">
    <name type="scientific">Exophiala mesophila</name>
    <name type="common">Black yeast-like fungus</name>
    <dbReference type="NCBI Taxonomy" id="212818"/>
    <lineage>
        <taxon>Eukaryota</taxon>
        <taxon>Fungi</taxon>
        <taxon>Dikarya</taxon>
        <taxon>Ascomycota</taxon>
        <taxon>Pezizomycotina</taxon>
        <taxon>Eurotiomycetes</taxon>
        <taxon>Chaetothyriomycetidae</taxon>
        <taxon>Chaetothyriales</taxon>
        <taxon>Herpotrichiellaceae</taxon>
        <taxon>Exophiala</taxon>
    </lineage>
</organism>
<comment type="subcellular location">
    <subcellularLocation>
        <location evidence="1">Membrane</location>
        <topology evidence="1">Multi-pass membrane protein</topology>
    </subcellularLocation>
</comment>
<dbReference type="Gene3D" id="1.20.1720.10">
    <property type="entry name" value="Multidrug resistance protein D"/>
    <property type="match status" value="1"/>
</dbReference>
<feature type="transmembrane region" description="Helical" evidence="7">
    <location>
        <begin position="801"/>
        <end position="821"/>
    </location>
</feature>
<gene>
    <name evidence="9" type="ORF">B0A52_04657</name>
</gene>
<keyword evidence="4" id="KW-0224">Dipeptidase</keyword>
<dbReference type="SUPFAM" id="SSF51556">
    <property type="entry name" value="Metallo-dependent hydrolases"/>
    <property type="match status" value="1"/>
</dbReference>
<feature type="region of interest" description="Disordered" evidence="6">
    <location>
        <begin position="429"/>
        <end position="449"/>
    </location>
</feature>
<dbReference type="SUPFAM" id="SSF103473">
    <property type="entry name" value="MFS general substrate transporter"/>
    <property type="match status" value="1"/>
</dbReference>
<dbReference type="InterPro" id="IPR008257">
    <property type="entry name" value="Pept_M19"/>
</dbReference>
<keyword evidence="2 7" id="KW-0812">Transmembrane</keyword>
<dbReference type="Proteomes" id="UP000288859">
    <property type="component" value="Unassembled WGS sequence"/>
</dbReference>
<evidence type="ECO:0000256" key="1">
    <source>
        <dbReference type="ARBA" id="ARBA00004141"/>
    </source>
</evidence>
<dbReference type="InterPro" id="IPR020846">
    <property type="entry name" value="MFS_dom"/>
</dbReference>
<dbReference type="Gene3D" id="1.20.1250.20">
    <property type="entry name" value="MFS general substrate transporter like domains"/>
    <property type="match status" value="1"/>
</dbReference>
<feature type="transmembrane region" description="Helical" evidence="7">
    <location>
        <begin position="859"/>
        <end position="881"/>
    </location>
</feature>
<dbReference type="Gene3D" id="3.20.20.140">
    <property type="entry name" value="Metal-dependent hydrolases"/>
    <property type="match status" value="1"/>
</dbReference>
<reference evidence="9 10" key="1">
    <citation type="submission" date="2017-03" db="EMBL/GenBank/DDBJ databases">
        <title>Genomes of endolithic fungi from Antarctica.</title>
        <authorList>
            <person name="Coleine C."/>
            <person name="Masonjones S."/>
            <person name="Stajich J.E."/>
        </authorList>
    </citation>
    <scope>NUCLEOTIDE SEQUENCE [LARGE SCALE GENOMIC DNA]</scope>
    <source>
        <strain evidence="9 10">CCFEE 6314</strain>
    </source>
</reference>
<evidence type="ECO:0000259" key="8">
    <source>
        <dbReference type="PROSITE" id="PS50850"/>
    </source>
</evidence>
<dbReference type="Pfam" id="PF07690">
    <property type="entry name" value="MFS_1"/>
    <property type="match status" value="1"/>
</dbReference>
<feature type="domain" description="Major facilitator superfamily (MFS) profile" evidence="8">
    <location>
        <begin position="457"/>
        <end position="958"/>
    </location>
</feature>
<evidence type="ECO:0000313" key="10">
    <source>
        <dbReference type="Proteomes" id="UP000288859"/>
    </source>
</evidence>
<feature type="transmembrane region" description="Helical" evidence="7">
    <location>
        <begin position="494"/>
        <end position="514"/>
    </location>
</feature>
<keyword evidence="4" id="KW-0645">Protease</keyword>
<sequence length="974" mass="106074">MTESYASFYLEQARLLLGECPLIDGHNDFPYMIRGLYRNHLDATNLQNLPIGQTDISRLRRGQVGGQFWSAYVPCLEVDVSNNTLEDEDAESNGKIPIPDERSLQVIHDTLQQIDLIHRMIEQYPTVFALALTAADILPIFHSRRIASLIGVEGLHQIGNSFSVLRTFHRLGVRYVTLVHNKNNRFADSANSPLALHGGLSHMGRRVVREMNRIGLMIDLSHTTEAVQLQVLETSAAPVIFSHSSCYALCPHPRNVTDQVLLRLKKNGGILMICFLPELSRSPSSSESSLATVVDHIMHAVEKVGFEHVGIGSDFDGMLEGPKGVDDVTCYPALLAELIKRGMKEDHVKCVMGLNMIRVMAAVENMAGTEKQQQYQQRGRSPVPVSEDEISEIWTPEQMGMLSAGTMVKENQSSSHEKIGVEIETDADEAAKRPFPEARPSAPSETETQMQTRTSVLLIGIGLAVLLVALDNTILSTAIPRIVDEFNALHDVSWYGSAYLLTNCSFQLVFGAMYGSFSLKGTLLSAILFFEVGSVVCGSAATSSALIGGRTIAGIGAAGIFQGAFMVVAKASDSVKACWLMKVIWRADNGLFGAVYGIASIIAPLMGGALTEHASWRWCFYINLPIGAVTVASIFFFLRPPEEANVKMPRTVKEFSQAVRKMDVWGLIVFLPSIVCLLLALVWGGDQYEWSDERIIALLVVFGVLMIAFGFIETHSSNSEYAVLRPRLLRQRNIVCGGLFTFLLATSNFMVGYYLPLWFQAVKGVTPTQSGVMTLPTMLSMVIASFIAGGSITRFGEYLPFFYLSSIFASVGAGLISTFRVDTSHSAWIGFQVIFGIGLGLGVQLPITLVQVSSAREDIAAATSLMVFCQILGGAVFIAVAQSVITSSLTHGVQQNLPEIASDVLENLTATSWVSNVSSEQAPVVRQIFNDGLTSAWHIAAGMAAATIVAAVGVKRVRFGMKKTNTEMATETKG</sequence>
<dbReference type="InterPro" id="IPR036259">
    <property type="entry name" value="MFS_trans_sf"/>
</dbReference>
<comment type="caution">
    <text evidence="9">The sequence shown here is derived from an EMBL/GenBank/DDBJ whole genome shotgun (WGS) entry which is preliminary data.</text>
</comment>
<keyword evidence="5 7" id="KW-0472">Membrane</keyword>
<dbReference type="VEuPathDB" id="FungiDB:PV10_02322"/>
<feature type="transmembrane region" description="Helical" evidence="7">
    <location>
        <begin position="547"/>
        <end position="569"/>
    </location>
</feature>
<dbReference type="GO" id="GO:0070573">
    <property type="term" value="F:metallodipeptidase activity"/>
    <property type="evidence" value="ECO:0007669"/>
    <property type="project" value="InterPro"/>
</dbReference>
<dbReference type="PANTHER" id="PTHR23501:SF199">
    <property type="entry name" value="MFS EFFLUX TRANSPORTER INPD-RELATED"/>
    <property type="match status" value="1"/>
</dbReference>
<feature type="transmembrane region" description="Helical" evidence="7">
    <location>
        <begin position="827"/>
        <end position="847"/>
    </location>
</feature>
<dbReference type="PROSITE" id="PS51365">
    <property type="entry name" value="RENAL_DIPEPTIDASE_2"/>
    <property type="match status" value="1"/>
</dbReference>
<keyword evidence="4" id="KW-0378">Hydrolase</keyword>
<dbReference type="GO" id="GO:0006508">
    <property type="term" value="P:proteolysis"/>
    <property type="evidence" value="ECO:0007669"/>
    <property type="project" value="InterPro"/>
</dbReference>
<dbReference type="GO" id="GO:0005886">
    <property type="term" value="C:plasma membrane"/>
    <property type="evidence" value="ECO:0007669"/>
    <property type="project" value="TreeGrafter"/>
</dbReference>
<feature type="transmembrane region" description="Helical" evidence="7">
    <location>
        <begin position="664"/>
        <end position="683"/>
    </location>
</feature>
<accession>A0A438N8Y1</accession>
<evidence type="ECO:0000256" key="7">
    <source>
        <dbReference type="SAM" id="Phobius"/>
    </source>
</evidence>
<dbReference type="EMBL" id="NAJM01000014">
    <property type="protein sequence ID" value="RVX72059.1"/>
    <property type="molecule type" value="Genomic_DNA"/>
</dbReference>